<feature type="transmembrane region" description="Helical" evidence="2">
    <location>
        <begin position="809"/>
        <end position="832"/>
    </location>
</feature>
<organism evidence="3 4">
    <name type="scientific">Musa troglodytarum</name>
    <name type="common">fe'i banana</name>
    <dbReference type="NCBI Taxonomy" id="320322"/>
    <lineage>
        <taxon>Eukaryota</taxon>
        <taxon>Viridiplantae</taxon>
        <taxon>Streptophyta</taxon>
        <taxon>Embryophyta</taxon>
        <taxon>Tracheophyta</taxon>
        <taxon>Spermatophyta</taxon>
        <taxon>Magnoliopsida</taxon>
        <taxon>Liliopsida</taxon>
        <taxon>Zingiberales</taxon>
        <taxon>Musaceae</taxon>
        <taxon>Musa</taxon>
    </lineage>
</organism>
<evidence type="ECO:0000256" key="1">
    <source>
        <dbReference type="SAM" id="MobiDB-lite"/>
    </source>
</evidence>
<reference evidence="3" key="1">
    <citation type="submission" date="2022-05" db="EMBL/GenBank/DDBJ databases">
        <title>The Musa troglodytarum L. genome provides insights into the mechanism of non-climacteric behaviour and enrichment of carotenoids.</title>
        <authorList>
            <person name="Wang J."/>
        </authorList>
    </citation>
    <scope>NUCLEOTIDE SEQUENCE</scope>
    <source>
        <tissue evidence="3">Leaf</tissue>
    </source>
</reference>
<dbReference type="InterPro" id="IPR007246">
    <property type="entry name" value="Gaa1"/>
</dbReference>
<feature type="compositionally biased region" description="Basic and acidic residues" evidence="1">
    <location>
        <begin position="28"/>
        <end position="37"/>
    </location>
</feature>
<dbReference type="PANTHER" id="PTHR13304">
    <property type="entry name" value="GLYCOSYLPHOSPHATIDYLINOSITOL ANCHOR ATTACHMENT 1 PROTEIN"/>
    <property type="match status" value="1"/>
</dbReference>
<feature type="compositionally biased region" description="Basic and acidic residues" evidence="1">
    <location>
        <begin position="1"/>
        <end position="15"/>
    </location>
</feature>
<feature type="region of interest" description="Disordered" evidence="1">
    <location>
        <begin position="1"/>
        <end position="104"/>
    </location>
</feature>
<evidence type="ECO:0000313" key="3">
    <source>
        <dbReference type="EMBL" id="URE44324.1"/>
    </source>
</evidence>
<sequence>MALKDAIKRKQREEISGGGGGGGVGTLRENDGGKEFEVDLSFVGTTTLSSSSGSQPPLRVELPPPRTPVSLAPRTPAGPPPPPSSPAASGAPPPRLSSQFASRGGLDGILPPRAASIMAAEAGDGKPQPGRRPRSRLIVRLGALLVAHSVLVSVVCCIAGSVAFLLLPVLAKNTYVSENALMPGSANPMFSSQDVVEANRFLKEILDRGSAKVTGTEIAKLIGQHVVDVGAELYYHKFHPHGNQFHPLHFFSSITNTMEMQHNSSCTLFGLNSVGIIRAPRGDGKEAIVLVTPYNSQNIGQSEALSLGLAFSIFSLLSRVTWLAKDIVWLAADSRYGEYTAVDSWLKDYHNPLFLSNSGKIGTGVCFEENILHLLDQLKVKGPRYNIFKRAGTMAAALVFKVIEKKEKEERDSLTIYAEASNGQMPNLDLINIVHYLAVHRQGLRVKIGSMHSLLKAAWLKFVGEMLQLFGKLTKHLNPKWKFDITSAEYVEGTATLASSIYYQALGVPTGSHGAFRDYQVDAITLDLSPRFSLNNENNRSAFLLRGGRLIEGVIHSVNNLLEKFHQSFFLYFLTAPHKFVSVGVYMIPFALLIAPLPIVSAALFSANDNLGNSTEKVNQEPGCIGSSDMELCSGSWKWLQAAKVVFMIHLWAIIMSFLPYMLSQFPLMTPIMLLLVWAALSICILLIFYLIFGACSTHCGWELLKSVMIAAASTGLSLMSIINFSTAQIGAMLIVPMCLLVQPLRKQMQAGVCRKAVLVICNLTLAVVGFPPVALLIAKGVCEGFGKADVGTFWELAQLLWSWNSATYLYLLWIHLPCWVLCLHILLYPCIGRSSKA</sequence>
<keyword evidence="2" id="KW-0472">Membrane</keyword>
<keyword evidence="4" id="KW-1185">Reference proteome</keyword>
<dbReference type="PANTHER" id="PTHR13304:SF0">
    <property type="entry name" value="GLYCOSYLPHOSPHATIDYLINOSITOL ANCHOR ATTACHMENT 1 PROTEIN"/>
    <property type="match status" value="1"/>
</dbReference>
<feature type="transmembrane region" description="Helical" evidence="2">
    <location>
        <begin position="757"/>
        <end position="779"/>
    </location>
</feature>
<dbReference type="Proteomes" id="UP001055439">
    <property type="component" value="Chromosome 9"/>
</dbReference>
<feature type="compositionally biased region" description="Low complexity" evidence="1">
    <location>
        <begin position="44"/>
        <end position="54"/>
    </location>
</feature>
<feature type="transmembrane region" description="Helical" evidence="2">
    <location>
        <begin position="583"/>
        <end position="607"/>
    </location>
</feature>
<feature type="transmembrane region" description="Helical" evidence="2">
    <location>
        <begin position="141"/>
        <end position="167"/>
    </location>
</feature>
<keyword evidence="2" id="KW-1133">Transmembrane helix</keyword>
<feature type="transmembrane region" description="Helical" evidence="2">
    <location>
        <begin position="669"/>
        <end position="692"/>
    </location>
</feature>
<dbReference type="Pfam" id="PF04114">
    <property type="entry name" value="Gaa1"/>
    <property type="match status" value="1"/>
</dbReference>
<name>A0A9E7I295_9LILI</name>
<protein>
    <submittedName>
        <fullName evidence="3">Gaa1-like, GPI transamidase component</fullName>
    </submittedName>
</protein>
<keyword evidence="2" id="KW-0812">Transmembrane</keyword>
<feature type="compositionally biased region" description="Pro residues" evidence="1">
    <location>
        <begin position="76"/>
        <end position="95"/>
    </location>
</feature>
<gene>
    <name evidence="3" type="ORF">MUK42_14957</name>
</gene>
<proteinExistence type="predicted"/>
<dbReference type="EMBL" id="CP097511">
    <property type="protein sequence ID" value="URE44324.1"/>
    <property type="molecule type" value="Genomic_DNA"/>
</dbReference>
<evidence type="ECO:0000313" key="4">
    <source>
        <dbReference type="Proteomes" id="UP001055439"/>
    </source>
</evidence>
<dbReference type="AlphaFoldDB" id="A0A9E7I295"/>
<feature type="transmembrane region" description="Helical" evidence="2">
    <location>
        <begin position="729"/>
        <end position="745"/>
    </location>
</feature>
<dbReference type="PIRSF" id="PIRSF036762">
    <property type="entry name" value="GAA1"/>
    <property type="match status" value="1"/>
</dbReference>
<feature type="compositionally biased region" description="Gly residues" evidence="1">
    <location>
        <begin position="16"/>
        <end position="25"/>
    </location>
</feature>
<dbReference type="OrthoDB" id="445301at2759"/>
<evidence type="ECO:0000256" key="2">
    <source>
        <dbReference type="SAM" id="Phobius"/>
    </source>
</evidence>
<dbReference type="GO" id="GO:0042765">
    <property type="term" value="C:GPI-anchor transamidase complex"/>
    <property type="evidence" value="ECO:0007669"/>
    <property type="project" value="InterPro"/>
</dbReference>
<feature type="transmembrane region" description="Helical" evidence="2">
    <location>
        <begin position="704"/>
        <end position="723"/>
    </location>
</feature>
<dbReference type="GO" id="GO:0016255">
    <property type="term" value="P:attachment of GPI anchor to protein"/>
    <property type="evidence" value="ECO:0007669"/>
    <property type="project" value="TreeGrafter"/>
</dbReference>
<accession>A0A9E7I295</accession>
<feature type="transmembrane region" description="Helical" evidence="2">
    <location>
        <begin position="645"/>
        <end position="663"/>
    </location>
</feature>